<evidence type="ECO:0000256" key="1">
    <source>
        <dbReference type="SAM" id="SignalP"/>
    </source>
</evidence>
<proteinExistence type="predicted"/>
<accession>A0A380RVL6</accession>
<dbReference type="PANTHER" id="PTHR42767">
    <property type="entry name" value="ENDO-BETA-1,6-GALACTANASE"/>
    <property type="match status" value="1"/>
</dbReference>
<dbReference type="SUPFAM" id="SSF51445">
    <property type="entry name" value="(Trans)glycosidases"/>
    <property type="match status" value="1"/>
</dbReference>
<feature type="domain" description="Glycosyl hydrolase family 30 beta sandwich" evidence="3">
    <location>
        <begin position="379"/>
        <end position="459"/>
    </location>
</feature>
<evidence type="ECO:0000259" key="3">
    <source>
        <dbReference type="Pfam" id="PF17189"/>
    </source>
</evidence>
<dbReference type="Pfam" id="PF17189">
    <property type="entry name" value="Glyco_hydro_30C"/>
    <property type="match status" value="1"/>
</dbReference>
<dbReference type="InterPro" id="IPR013780">
    <property type="entry name" value="Glyco_hydro_b"/>
</dbReference>
<gene>
    <name evidence="4" type="ORF">SAMN05661053_0572</name>
</gene>
<dbReference type="InterPro" id="IPR039743">
    <property type="entry name" value="6GAL/EXGAL"/>
</dbReference>
<name>A0A380RVL6_FIBSU</name>
<dbReference type="RefSeq" id="WP_109572014.1">
    <property type="nucleotide sequence ID" value="NZ_UHJL01000001.1"/>
</dbReference>
<evidence type="ECO:0000259" key="2">
    <source>
        <dbReference type="Pfam" id="PF14587"/>
    </source>
</evidence>
<dbReference type="InterPro" id="IPR017853">
    <property type="entry name" value="GH"/>
</dbReference>
<evidence type="ECO:0000313" key="5">
    <source>
        <dbReference type="Proteomes" id="UP000255423"/>
    </source>
</evidence>
<dbReference type="Pfam" id="PF14587">
    <property type="entry name" value="Glyco_hydr_30_2"/>
    <property type="match status" value="1"/>
</dbReference>
<dbReference type="Proteomes" id="UP000255423">
    <property type="component" value="Unassembled WGS sequence"/>
</dbReference>
<feature type="chain" id="PRO_5016615590" evidence="1">
    <location>
        <begin position="22"/>
        <end position="674"/>
    </location>
</feature>
<dbReference type="PANTHER" id="PTHR42767:SF1">
    <property type="entry name" value="ENDO-BETA-1,6-GALACTANASE-LIKE DOMAIN-CONTAINING PROTEIN"/>
    <property type="match status" value="1"/>
</dbReference>
<organism evidence="4 5">
    <name type="scientific">Fibrobacter succinogenes</name>
    <name type="common">Bacteroides succinogenes</name>
    <dbReference type="NCBI Taxonomy" id="833"/>
    <lineage>
        <taxon>Bacteria</taxon>
        <taxon>Pseudomonadati</taxon>
        <taxon>Fibrobacterota</taxon>
        <taxon>Fibrobacteria</taxon>
        <taxon>Fibrobacterales</taxon>
        <taxon>Fibrobacteraceae</taxon>
        <taxon>Fibrobacter</taxon>
    </lineage>
</organism>
<evidence type="ECO:0000313" key="4">
    <source>
        <dbReference type="EMBL" id="SUQ19341.1"/>
    </source>
</evidence>
<dbReference type="Gene3D" id="2.60.40.1180">
    <property type="entry name" value="Golgi alpha-mannosidase II"/>
    <property type="match status" value="1"/>
</dbReference>
<dbReference type="PROSITE" id="PS51257">
    <property type="entry name" value="PROKAR_LIPOPROTEIN"/>
    <property type="match status" value="1"/>
</dbReference>
<protein>
    <submittedName>
        <fullName evidence="4">O-Glycosyl hydrolase</fullName>
    </submittedName>
</protein>
<feature type="domain" description="Endo-beta-1,6-galactanase-like" evidence="2">
    <location>
        <begin position="23"/>
        <end position="271"/>
    </location>
</feature>
<reference evidence="4 5" key="1">
    <citation type="submission" date="2017-08" db="EMBL/GenBank/DDBJ databases">
        <authorList>
            <person name="de Groot N.N."/>
        </authorList>
    </citation>
    <scope>NUCLEOTIDE SEQUENCE [LARGE SCALE GENOMIC DNA]</scope>
    <source>
        <strain evidence="4 5">HM2</strain>
    </source>
</reference>
<keyword evidence="1" id="KW-0732">Signal</keyword>
<dbReference type="InterPro" id="IPR033452">
    <property type="entry name" value="GH30_C"/>
</dbReference>
<feature type="signal peptide" evidence="1">
    <location>
        <begin position="1"/>
        <end position="21"/>
    </location>
</feature>
<dbReference type="AlphaFoldDB" id="A0A380RVL6"/>
<dbReference type="InterPro" id="IPR039514">
    <property type="entry name" value="6GAL-like"/>
</dbReference>
<dbReference type="Gene3D" id="3.20.20.80">
    <property type="entry name" value="Glycosidases"/>
    <property type="match status" value="1"/>
</dbReference>
<dbReference type="EMBL" id="UHJL01000001">
    <property type="protein sequence ID" value="SUQ19341.1"/>
    <property type="molecule type" value="Genomic_DNA"/>
</dbReference>
<sequence>MKSKLIFVATAAALACSAAQAQTKVVVDPGKKYQLFEGWGTSLCWWAELAGGWDKANYTKLLGAVADPDTGLGYNIFRYNIGGGDQPGHNHLTKGDGGAAVPGYKPTEKGDYDWTADPNQRNIAFALAKMAKDPIFEAFSNSPPWWMTNSGCVSGGVNGADNLKSDYFDDFADYLSEVAKHFKDEWGITFRTIEPFNEPSAGWWKANGDQEGCGFKNKQSEMIVELGKALKAKGLFPETSVSAADESNIGDALARFNSYSAEARSYMFQVNTHSYSGYDSRAKLYNAAFAADKRVWQSESGPLHRSGNLDITLWMADVILHDLRDMHASAWVDWQLSDPAENWRTIIADHKKQTFSYAPRFYMHAAFSRAIRPGSRFIDSDNSNTLAAIREDSSLVLVVLNTGSSDAKYTFDLSKFATIGKKAKIYRFTLPAALKADSDIDVTNNAITVTAGAQSIVTMIIENATGGSCEASSIIPYAKIHDGGWNETTEVKVNPGDSLVIGPHPYDGGRWTWKGPNDFYYLGREVRFKNMQWQSSGIYTGTYVNPYGCESTVDIKVIVDDPEHPYVEPEKPDSGTTRIASRIAQSAAKVSVTRSGGDLLVNAGNAARNVAQSGKSSQPGNAPLQLTIHDLQGVLLMRRSIDGSAVVPVAHLAKMPYIVRIKSAGKTVYQKKFK</sequence>
<keyword evidence="4" id="KW-0378">Hydrolase</keyword>
<dbReference type="GO" id="GO:0004553">
    <property type="term" value="F:hydrolase activity, hydrolyzing O-glycosyl compounds"/>
    <property type="evidence" value="ECO:0007669"/>
    <property type="project" value="InterPro"/>
</dbReference>